<dbReference type="STRING" id="1341181.FLJC2902T_13610"/>
<gene>
    <name evidence="2" type="ORF">FLJC2902T_13610</name>
</gene>
<evidence type="ECO:0000313" key="3">
    <source>
        <dbReference type="Proteomes" id="UP000018004"/>
    </source>
</evidence>
<reference evidence="2 3" key="1">
    <citation type="submission" date="2013-08" db="EMBL/GenBank/DDBJ databases">
        <title>Flavobacterium limnosediminis JC2902 genome sequencing.</title>
        <authorList>
            <person name="Lee K."/>
            <person name="Yi H."/>
            <person name="Park S."/>
            <person name="Chun J."/>
        </authorList>
    </citation>
    <scope>NUCLEOTIDE SEQUENCE [LARGE SCALE GENOMIC DNA]</scope>
    <source>
        <strain evidence="2 3">JC2902</strain>
    </source>
</reference>
<organism evidence="2 3">
    <name type="scientific">Flavobacterium limnosediminis JC2902</name>
    <dbReference type="NCBI Taxonomy" id="1341181"/>
    <lineage>
        <taxon>Bacteria</taxon>
        <taxon>Pseudomonadati</taxon>
        <taxon>Bacteroidota</taxon>
        <taxon>Flavobacteriia</taxon>
        <taxon>Flavobacteriales</taxon>
        <taxon>Flavobacteriaceae</taxon>
        <taxon>Flavobacterium</taxon>
    </lineage>
</organism>
<name>V6SWI4_9FLAO</name>
<comment type="caution">
    <text evidence="2">The sequence shown here is derived from an EMBL/GenBank/DDBJ whole genome shotgun (WGS) entry which is preliminary data.</text>
</comment>
<accession>V6SWI4</accession>
<evidence type="ECO:0000313" key="2">
    <source>
        <dbReference type="EMBL" id="ESU28765.1"/>
    </source>
</evidence>
<dbReference type="RefSeq" id="WP_023579001.1">
    <property type="nucleotide sequence ID" value="NZ_AVGG01000005.1"/>
</dbReference>
<evidence type="ECO:0000256" key="1">
    <source>
        <dbReference type="SAM" id="Phobius"/>
    </source>
</evidence>
<feature type="transmembrane region" description="Helical" evidence="1">
    <location>
        <begin position="6"/>
        <end position="24"/>
    </location>
</feature>
<dbReference type="EMBL" id="AVGG01000005">
    <property type="protein sequence ID" value="ESU28765.1"/>
    <property type="molecule type" value="Genomic_DNA"/>
</dbReference>
<keyword evidence="1" id="KW-0812">Transmembrane</keyword>
<keyword evidence="1" id="KW-1133">Transmembrane helix</keyword>
<protein>
    <submittedName>
        <fullName evidence="2">Uncharacterized protein</fullName>
    </submittedName>
</protein>
<keyword evidence="1" id="KW-0472">Membrane</keyword>
<proteinExistence type="predicted"/>
<dbReference type="Proteomes" id="UP000018004">
    <property type="component" value="Unassembled WGS sequence"/>
</dbReference>
<keyword evidence="3" id="KW-1185">Reference proteome</keyword>
<dbReference type="PATRIC" id="fig|1341181.4.peg.1339"/>
<dbReference type="AlphaFoldDB" id="V6SWI4"/>
<sequence length="56" mass="6415">MKVSVLLIVVVIIVSLFLVAYLIIQNEKDKKNLEDFLNNDYKKPEDSEANDGGKKY</sequence>